<dbReference type="Proteomes" id="UP000245168">
    <property type="component" value="Unassembled WGS sequence"/>
</dbReference>
<dbReference type="RefSeq" id="WP_109253543.1">
    <property type="nucleotide sequence ID" value="NZ_QEXV01000005.1"/>
</dbReference>
<dbReference type="InterPro" id="IPR033932">
    <property type="entry name" value="YtcJ-like"/>
</dbReference>
<dbReference type="Gene3D" id="3.20.20.140">
    <property type="entry name" value="Metal-dependent hydrolases"/>
    <property type="match status" value="1"/>
</dbReference>
<sequence>MRLTVSALALLAVAACGEPAPGPEDSAAVEPADRVFSGGPIHTGVEARPTAEFVAVNEGRIVYVGDAEGGAEYVGEATEEVDLAGAAMFPGFTDAHVHVLGVGQRERMLNLEDVGSITELQAAVADAAADETATVIAGRGWIETHWPEDRFPTAADLDEVEAERPVVLTRADGHALVANTAALEAVGIDADTPDPDGGEILRDEAGAATGMIIDTAMAPFADLVGAPEGEERAALLELGAQVLAESGWTGAHDMSVPYADVDVMARLAEEDRFAIRNYVAANPDAYSAIAEAAPRVEADGRVVARTVKLYVDGALGSRGAALLEPYSDAPGSRGLVMLEEADTIAFMEQALRDGVQLAVHAIGDRGNRLVLDWMEAALDAVPVDERAVADPRWRVEHAQILDPEDLDRFAELGIIASMQPSHAIGDLHFAPDRLGDERLEGAYAWRDLVESGAVVAGGSDAPVERGEARIEFHAAVTRRDLEGYSGEGWHPEQALDRAAALKLFTIWPAYASFREDELGTIEIGKRADFSVFDRDLMTVPEDQLREARPVMTVVEGEIVWRAE</sequence>
<dbReference type="AlphaFoldDB" id="A0A2U2BS42"/>
<dbReference type="InterPro" id="IPR013108">
    <property type="entry name" value="Amidohydro_3"/>
</dbReference>
<dbReference type="PANTHER" id="PTHR22642">
    <property type="entry name" value="IMIDAZOLONEPROPIONASE"/>
    <property type="match status" value="1"/>
</dbReference>
<dbReference type="Gene3D" id="3.10.310.70">
    <property type="match status" value="1"/>
</dbReference>
<comment type="caution">
    <text evidence="2">The sequence shown here is derived from an EMBL/GenBank/DDBJ whole genome shotgun (WGS) entry which is preliminary data.</text>
</comment>
<evidence type="ECO:0000313" key="2">
    <source>
        <dbReference type="EMBL" id="PWE16820.1"/>
    </source>
</evidence>
<protein>
    <submittedName>
        <fullName evidence="2">Amidohydrolase</fullName>
    </submittedName>
</protein>
<name>A0A2U2BS42_9PROT</name>
<organism evidence="2 3">
    <name type="scientific">Marinicauda salina</name>
    <dbReference type="NCBI Taxonomy" id="2135793"/>
    <lineage>
        <taxon>Bacteria</taxon>
        <taxon>Pseudomonadati</taxon>
        <taxon>Pseudomonadota</taxon>
        <taxon>Alphaproteobacteria</taxon>
        <taxon>Maricaulales</taxon>
        <taxon>Maricaulaceae</taxon>
        <taxon>Marinicauda</taxon>
    </lineage>
</organism>
<dbReference type="OrthoDB" id="9811399at2"/>
<dbReference type="GO" id="GO:0016810">
    <property type="term" value="F:hydrolase activity, acting on carbon-nitrogen (but not peptide) bonds"/>
    <property type="evidence" value="ECO:0007669"/>
    <property type="project" value="InterPro"/>
</dbReference>
<reference evidence="3" key="1">
    <citation type="submission" date="2018-05" db="EMBL/GenBank/DDBJ databases">
        <authorList>
            <person name="Liu B.-T."/>
        </authorList>
    </citation>
    <scope>NUCLEOTIDE SEQUENCE [LARGE SCALE GENOMIC DNA]</scope>
    <source>
        <strain evidence="3">WD6-1</strain>
    </source>
</reference>
<proteinExistence type="predicted"/>
<keyword evidence="2" id="KW-0378">Hydrolase</keyword>
<dbReference type="PANTHER" id="PTHR22642:SF2">
    <property type="entry name" value="PROTEIN LONG AFTER FAR-RED 3"/>
    <property type="match status" value="1"/>
</dbReference>
<dbReference type="PROSITE" id="PS51257">
    <property type="entry name" value="PROKAR_LIPOPROTEIN"/>
    <property type="match status" value="1"/>
</dbReference>
<dbReference type="SUPFAM" id="SSF51556">
    <property type="entry name" value="Metallo-dependent hydrolases"/>
    <property type="match status" value="1"/>
</dbReference>
<evidence type="ECO:0000313" key="3">
    <source>
        <dbReference type="Proteomes" id="UP000245168"/>
    </source>
</evidence>
<dbReference type="Pfam" id="PF07969">
    <property type="entry name" value="Amidohydro_3"/>
    <property type="match status" value="1"/>
</dbReference>
<dbReference type="SUPFAM" id="SSF51338">
    <property type="entry name" value="Composite domain of metallo-dependent hydrolases"/>
    <property type="match status" value="1"/>
</dbReference>
<accession>A0A2U2BS42</accession>
<dbReference type="InterPro" id="IPR032466">
    <property type="entry name" value="Metal_Hydrolase"/>
</dbReference>
<dbReference type="EMBL" id="QEXV01000005">
    <property type="protein sequence ID" value="PWE16820.1"/>
    <property type="molecule type" value="Genomic_DNA"/>
</dbReference>
<dbReference type="CDD" id="cd01300">
    <property type="entry name" value="YtcJ_like"/>
    <property type="match status" value="1"/>
</dbReference>
<keyword evidence="3" id="KW-1185">Reference proteome</keyword>
<dbReference type="Gene3D" id="2.30.40.10">
    <property type="entry name" value="Urease, subunit C, domain 1"/>
    <property type="match status" value="1"/>
</dbReference>
<feature type="domain" description="Amidohydrolase 3" evidence="1">
    <location>
        <begin position="79"/>
        <end position="559"/>
    </location>
</feature>
<evidence type="ECO:0000259" key="1">
    <source>
        <dbReference type="Pfam" id="PF07969"/>
    </source>
</evidence>
<gene>
    <name evidence="2" type="ORF">DDZ18_11550</name>
</gene>
<dbReference type="InterPro" id="IPR011059">
    <property type="entry name" value="Metal-dep_hydrolase_composite"/>
</dbReference>